<comment type="caution">
    <text evidence="3">The sequence shown here is derived from an EMBL/GenBank/DDBJ whole genome shotgun (WGS) entry which is preliminary data.</text>
</comment>
<sequence>MQSIFTFAFCVKFFLALSLFISSVSSLPSSSPPYRVAARAAPAELLGRSYHIQPRAVNDASLPDSHNLAQPRNSYAPEKREIFGAVPLRRAERFQAIQQKRDTRRRRRDDEMTNSAAKRLSHGGGSTAPVPPVDSNAVSDSHIPSSSSSVKPDTPDPAATHAKPKVAKGSRKTSKASKTKSKKGKKESKGSGDSEGDTEGV</sequence>
<feature type="compositionally biased region" description="Low complexity" evidence="1">
    <location>
        <begin position="139"/>
        <end position="152"/>
    </location>
</feature>
<keyword evidence="2" id="KW-0732">Signal</keyword>
<evidence type="ECO:0000313" key="3">
    <source>
        <dbReference type="EMBL" id="KAF9061689.1"/>
    </source>
</evidence>
<reference evidence="3" key="1">
    <citation type="submission" date="2020-11" db="EMBL/GenBank/DDBJ databases">
        <authorList>
            <consortium name="DOE Joint Genome Institute"/>
            <person name="Ahrendt S."/>
            <person name="Riley R."/>
            <person name="Andreopoulos W."/>
            <person name="Labutti K."/>
            <person name="Pangilinan J."/>
            <person name="Ruiz-Duenas F.J."/>
            <person name="Barrasa J.M."/>
            <person name="Sanchez-Garcia M."/>
            <person name="Camarero S."/>
            <person name="Miyauchi S."/>
            <person name="Serrano A."/>
            <person name="Linde D."/>
            <person name="Babiker R."/>
            <person name="Drula E."/>
            <person name="Ayuso-Fernandez I."/>
            <person name="Pacheco R."/>
            <person name="Padilla G."/>
            <person name="Ferreira P."/>
            <person name="Barriuso J."/>
            <person name="Kellner H."/>
            <person name="Castanera R."/>
            <person name="Alfaro M."/>
            <person name="Ramirez L."/>
            <person name="Pisabarro A.G."/>
            <person name="Kuo A."/>
            <person name="Tritt A."/>
            <person name="Lipzen A."/>
            <person name="He G."/>
            <person name="Yan M."/>
            <person name="Ng V."/>
            <person name="Cullen D."/>
            <person name="Martin F."/>
            <person name="Rosso M.-N."/>
            <person name="Henrissat B."/>
            <person name="Hibbett D."/>
            <person name="Martinez A.T."/>
            <person name="Grigoriev I.V."/>
        </authorList>
    </citation>
    <scope>NUCLEOTIDE SEQUENCE</scope>
    <source>
        <strain evidence="3">AH 40177</strain>
    </source>
</reference>
<feature type="chain" id="PRO_5040473620" evidence="2">
    <location>
        <begin position="27"/>
        <end position="201"/>
    </location>
</feature>
<evidence type="ECO:0000313" key="4">
    <source>
        <dbReference type="Proteomes" id="UP000772434"/>
    </source>
</evidence>
<dbReference type="AlphaFoldDB" id="A0A9P5PE84"/>
<feature type="region of interest" description="Disordered" evidence="1">
    <location>
        <begin position="93"/>
        <end position="201"/>
    </location>
</feature>
<proteinExistence type="predicted"/>
<name>A0A9P5PE84_9AGAR</name>
<gene>
    <name evidence="3" type="ORF">BDP27DRAFT_1337709</name>
</gene>
<keyword evidence="4" id="KW-1185">Reference proteome</keyword>
<dbReference type="EMBL" id="JADNRY010000193">
    <property type="protein sequence ID" value="KAF9061689.1"/>
    <property type="molecule type" value="Genomic_DNA"/>
</dbReference>
<organism evidence="3 4">
    <name type="scientific">Rhodocollybia butyracea</name>
    <dbReference type="NCBI Taxonomy" id="206335"/>
    <lineage>
        <taxon>Eukaryota</taxon>
        <taxon>Fungi</taxon>
        <taxon>Dikarya</taxon>
        <taxon>Basidiomycota</taxon>
        <taxon>Agaricomycotina</taxon>
        <taxon>Agaricomycetes</taxon>
        <taxon>Agaricomycetidae</taxon>
        <taxon>Agaricales</taxon>
        <taxon>Marasmiineae</taxon>
        <taxon>Omphalotaceae</taxon>
        <taxon>Rhodocollybia</taxon>
    </lineage>
</organism>
<protein>
    <submittedName>
        <fullName evidence="3">Uncharacterized protein</fullName>
    </submittedName>
</protein>
<dbReference type="Proteomes" id="UP000772434">
    <property type="component" value="Unassembled WGS sequence"/>
</dbReference>
<accession>A0A9P5PE84</accession>
<feature type="compositionally biased region" description="Basic residues" evidence="1">
    <location>
        <begin position="162"/>
        <end position="186"/>
    </location>
</feature>
<evidence type="ECO:0000256" key="1">
    <source>
        <dbReference type="SAM" id="MobiDB-lite"/>
    </source>
</evidence>
<feature type="signal peptide" evidence="2">
    <location>
        <begin position="1"/>
        <end position="26"/>
    </location>
</feature>
<evidence type="ECO:0000256" key="2">
    <source>
        <dbReference type="SAM" id="SignalP"/>
    </source>
</evidence>